<protein>
    <submittedName>
        <fullName evidence="1">Uncharacterized protein</fullName>
    </submittedName>
</protein>
<gene>
    <name evidence="1" type="ORF">BHAOGJBA_4201</name>
</gene>
<evidence type="ECO:0000313" key="2">
    <source>
        <dbReference type="Proteomes" id="UP001055247"/>
    </source>
</evidence>
<organism evidence="1 2">
    <name type="scientific">Methylobacterium hispanicum</name>
    <dbReference type="NCBI Taxonomy" id="270350"/>
    <lineage>
        <taxon>Bacteria</taxon>
        <taxon>Pseudomonadati</taxon>
        <taxon>Pseudomonadota</taxon>
        <taxon>Alphaproteobacteria</taxon>
        <taxon>Hyphomicrobiales</taxon>
        <taxon>Methylobacteriaceae</taxon>
        <taxon>Methylobacterium</taxon>
    </lineage>
</organism>
<dbReference type="AlphaFoldDB" id="A0AAV4ZRW0"/>
<accession>A0AAV4ZRW0</accession>
<dbReference type="EMBL" id="BPQO01000020">
    <property type="protein sequence ID" value="GJD90659.1"/>
    <property type="molecule type" value="Genomic_DNA"/>
</dbReference>
<sequence>MHRSRSGRLPQSFPLSIAWFADHRPVVVQSGRRARLEGRCLAPERHLDDMGGARPA</sequence>
<comment type="caution">
    <text evidence="1">The sequence shown here is derived from an EMBL/GenBank/DDBJ whole genome shotgun (WGS) entry which is preliminary data.</text>
</comment>
<reference evidence="1" key="1">
    <citation type="journal article" date="2016" name="Front. Microbiol.">
        <title>Genome Sequence of the Piezophilic, Mesophilic Sulfate-Reducing Bacterium Desulfovibrio indicus J2T.</title>
        <authorList>
            <person name="Cao J."/>
            <person name="Maignien L."/>
            <person name="Shao Z."/>
            <person name="Alain K."/>
            <person name="Jebbar M."/>
        </authorList>
    </citation>
    <scope>NUCLEOTIDE SEQUENCE</scope>
    <source>
        <strain evidence="1">DSM 16372</strain>
    </source>
</reference>
<name>A0AAV4ZRW0_9HYPH</name>
<dbReference type="Proteomes" id="UP001055247">
    <property type="component" value="Unassembled WGS sequence"/>
</dbReference>
<proteinExistence type="predicted"/>
<evidence type="ECO:0000313" key="1">
    <source>
        <dbReference type="EMBL" id="GJD90659.1"/>
    </source>
</evidence>
<reference evidence="1" key="2">
    <citation type="submission" date="2021-08" db="EMBL/GenBank/DDBJ databases">
        <authorList>
            <person name="Tani A."/>
            <person name="Ola A."/>
            <person name="Ogura Y."/>
            <person name="Katsura K."/>
            <person name="Hayashi T."/>
        </authorList>
    </citation>
    <scope>NUCLEOTIDE SEQUENCE</scope>
    <source>
        <strain evidence="1">DSM 16372</strain>
    </source>
</reference>
<keyword evidence="2" id="KW-1185">Reference proteome</keyword>